<dbReference type="EMBL" id="CP119083">
    <property type="protein sequence ID" value="WEF34651.1"/>
    <property type="molecule type" value="Genomic_DNA"/>
</dbReference>
<accession>A0ABY8BFF1</accession>
<proteinExistence type="predicted"/>
<dbReference type="PROSITE" id="PS51257">
    <property type="entry name" value="PROKAR_LIPOPROTEIN"/>
    <property type="match status" value="1"/>
</dbReference>
<keyword evidence="3" id="KW-1185">Reference proteome</keyword>
<evidence type="ECO:0008006" key="4">
    <source>
        <dbReference type="Google" id="ProtNLM"/>
    </source>
</evidence>
<keyword evidence="1" id="KW-0732">Signal</keyword>
<name>A0ABY8BFF1_9BURK</name>
<reference evidence="2 3" key="1">
    <citation type="submission" date="2023-02" db="EMBL/GenBank/DDBJ databases">
        <title>Gemone sequence of Telluria chitinolytica ACM 3522T.</title>
        <authorList>
            <person name="Frediansyah A."/>
            <person name="Miess H."/>
            <person name="Gross H."/>
        </authorList>
    </citation>
    <scope>NUCLEOTIDE SEQUENCE [LARGE SCALE GENOMIC DNA]</scope>
    <source>
        <strain evidence="2 3">ACM 3522</strain>
    </source>
</reference>
<evidence type="ECO:0000256" key="1">
    <source>
        <dbReference type="SAM" id="SignalP"/>
    </source>
</evidence>
<dbReference type="Proteomes" id="UP001216510">
    <property type="component" value="Chromosome"/>
</dbReference>
<dbReference type="RefSeq" id="WP_277417325.1">
    <property type="nucleotide sequence ID" value="NZ_CP119083.1"/>
</dbReference>
<evidence type="ECO:0000313" key="3">
    <source>
        <dbReference type="Proteomes" id="UP001216510"/>
    </source>
</evidence>
<organism evidence="2 3">
    <name type="scientific">Pseudoduganella chitinolytica</name>
    <dbReference type="NCBI Taxonomy" id="34070"/>
    <lineage>
        <taxon>Bacteria</taxon>
        <taxon>Pseudomonadati</taxon>
        <taxon>Pseudomonadota</taxon>
        <taxon>Betaproteobacteria</taxon>
        <taxon>Burkholderiales</taxon>
        <taxon>Oxalobacteraceae</taxon>
        <taxon>Telluria group</taxon>
        <taxon>Pseudoduganella</taxon>
    </lineage>
</organism>
<evidence type="ECO:0000313" key="2">
    <source>
        <dbReference type="EMBL" id="WEF34651.1"/>
    </source>
</evidence>
<feature type="chain" id="PRO_5045190298" description="Lipoprotein" evidence="1">
    <location>
        <begin position="22"/>
        <end position="185"/>
    </location>
</feature>
<sequence length="185" mass="20543">MLRLWWLLLLGLLAGCNAPPAAKLQLVGVGIEDNAYAVTFDADVDFLGYYEDEGRFWPAVNKKLVCRLDRQSDFDAADYATETASGSLEFVAERRVGQRKVFRYKAHLSFEKWESGSSMSIGDAAYVDAVLPPGAAIACKVRILVYFAPRYLSETMLLPANAVKRLARQVADEEAKSKNNAGDRR</sequence>
<protein>
    <recommendedName>
        <fullName evidence="4">Lipoprotein</fullName>
    </recommendedName>
</protein>
<gene>
    <name evidence="2" type="ORF">PX653_07780</name>
</gene>
<feature type="signal peptide" evidence="1">
    <location>
        <begin position="1"/>
        <end position="21"/>
    </location>
</feature>